<dbReference type="EMBL" id="JH818071">
    <property type="protein sequence ID" value="EKC22237.1"/>
    <property type="molecule type" value="Genomic_DNA"/>
</dbReference>
<dbReference type="PANTHER" id="PTHR24261:SF7">
    <property type="entry name" value="KRINGLE DOMAIN-CONTAINING PROTEIN"/>
    <property type="match status" value="1"/>
</dbReference>
<dbReference type="Gene3D" id="2.40.20.10">
    <property type="entry name" value="Plasminogen Kringle 4"/>
    <property type="match status" value="2"/>
</dbReference>
<dbReference type="GO" id="GO:0004175">
    <property type="term" value="F:endopeptidase activity"/>
    <property type="evidence" value="ECO:0007669"/>
    <property type="project" value="TreeGrafter"/>
</dbReference>
<feature type="domain" description="Kringle" evidence="2">
    <location>
        <begin position="204"/>
        <end position="272"/>
    </location>
</feature>
<protein>
    <submittedName>
        <fullName evidence="3">Plasminogen</fullName>
    </submittedName>
</protein>
<dbReference type="SUPFAM" id="SSF57440">
    <property type="entry name" value="Kringle-like"/>
    <property type="match status" value="2"/>
</dbReference>
<dbReference type="AlphaFoldDB" id="K1PEA4"/>
<gene>
    <name evidence="3" type="ORF">CGI_10002610</name>
</gene>
<dbReference type="GO" id="GO:0005102">
    <property type="term" value="F:signaling receptor binding"/>
    <property type="evidence" value="ECO:0007669"/>
    <property type="project" value="TreeGrafter"/>
</dbReference>
<feature type="disulfide bond" evidence="1">
    <location>
        <begin position="244"/>
        <end position="267"/>
    </location>
</feature>
<dbReference type="PROSITE" id="PS50070">
    <property type="entry name" value="KRINGLE_2"/>
    <property type="match status" value="2"/>
</dbReference>
<feature type="disulfide bond" evidence="1">
    <location>
        <begin position="162"/>
        <end position="185"/>
    </location>
</feature>
<dbReference type="InterPro" id="IPR013806">
    <property type="entry name" value="Kringle-like"/>
</dbReference>
<dbReference type="InterPro" id="IPR050759">
    <property type="entry name" value="Serine_protease_kringle"/>
</dbReference>
<dbReference type="InterPro" id="IPR018056">
    <property type="entry name" value="Kringle_CS"/>
</dbReference>
<keyword evidence="1" id="KW-0420">Kringle</keyword>
<accession>K1PEA4</accession>
<evidence type="ECO:0000256" key="1">
    <source>
        <dbReference type="PROSITE-ProRule" id="PRU00121"/>
    </source>
</evidence>
<keyword evidence="1" id="KW-1015">Disulfide bond</keyword>
<dbReference type="CDD" id="cd00108">
    <property type="entry name" value="KR"/>
    <property type="match status" value="2"/>
</dbReference>
<dbReference type="PRINTS" id="PR00018">
    <property type="entry name" value="KRINGLE"/>
</dbReference>
<evidence type="ECO:0000313" key="3">
    <source>
        <dbReference type="EMBL" id="EKC22237.1"/>
    </source>
</evidence>
<evidence type="ECO:0000259" key="2">
    <source>
        <dbReference type="PROSITE" id="PS50070"/>
    </source>
</evidence>
<dbReference type="HOGENOM" id="CLU_1023967_0_0_1"/>
<sequence length="272" mass="32120">MEKPWKFLLHTKIAYDLRVCHDLQPRSFGQGQGHWQKSAKFVFDFERTTNMVKKMSSLYFIQMTIFVCGIAFADGQALYENKYIHEMNQYNDRDMQRQKQVTDLKDEINSCRGVREEECRRSIPGYDYTGKVNVTQSGRTCQAWILQTPHYHPYTSLPENYCRNPIVTPNPWCYTTDPNKRWDYCVIPYCVTCPLECLRKNDPKGTKYFGTLNVTKTGDPCQRWDSQTPHTHTFGQLYDQENYCRNPNDDDGPWCYTTNADKRQEYCTVPYC</sequence>
<dbReference type="PANTHER" id="PTHR24261">
    <property type="entry name" value="PLASMINOGEN-RELATED"/>
    <property type="match status" value="1"/>
</dbReference>
<dbReference type="InterPro" id="IPR038178">
    <property type="entry name" value="Kringle_sf"/>
</dbReference>
<name>K1PEA4_MAGGI</name>
<dbReference type="GO" id="GO:0005615">
    <property type="term" value="C:extracellular space"/>
    <property type="evidence" value="ECO:0007669"/>
    <property type="project" value="TreeGrafter"/>
</dbReference>
<proteinExistence type="predicted"/>
<dbReference type="PROSITE" id="PS00021">
    <property type="entry name" value="KRINGLE_1"/>
    <property type="match status" value="2"/>
</dbReference>
<dbReference type="SMART" id="SM00130">
    <property type="entry name" value="KR"/>
    <property type="match status" value="2"/>
</dbReference>
<dbReference type="InterPro" id="IPR000001">
    <property type="entry name" value="Kringle"/>
</dbReference>
<dbReference type="InParanoid" id="K1PEA4"/>
<dbReference type="Pfam" id="PF00051">
    <property type="entry name" value="Kringle"/>
    <property type="match status" value="2"/>
</dbReference>
<feature type="domain" description="Kringle" evidence="2">
    <location>
        <begin position="125"/>
        <end position="190"/>
    </location>
</feature>
<comment type="caution">
    <text evidence="1">Lacks conserved residue(s) required for the propagation of feature annotation.</text>
</comment>
<reference evidence="3" key="1">
    <citation type="journal article" date="2012" name="Nature">
        <title>The oyster genome reveals stress adaptation and complexity of shell formation.</title>
        <authorList>
            <person name="Zhang G."/>
            <person name="Fang X."/>
            <person name="Guo X."/>
            <person name="Li L."/>
            <person name="Luo R."/>
            <person name="Xu F."/>
            <person name="Yang P."/>
            <person name="Zhang L."/>
            <person name="Wang X."/>
            <person name="Qi H."/>
            <person name="Xiong Z."/>
            <person name="Que H."/>
            <person name="Xie Y."/>
            <person name="Holland P.W."/>
            <person name="Paps J."/>
            <person name="Zhu Y."/>
            <person name="Wu F."/>
            <person name="Chen Y."/>
            <person name="Wang J."/>
            <person name="Peng C."/>
            <person name="Meng J."/>
            <person name="Yang L."/>
            <person name="Liu J."/>
            <person name="Wen B."/>
            <person name="Zhang N."/>
            <person name="Huang Z."/>
            <person name="Zhu Q."/>
            <person name="Feng Y."/>
            <person name="Mount A."/>
            <person name="Hedgecock D."/>
            <person name="Xu Z."/>
            <person name="Liu Y."/>
            <person name="Domazet-Loso T."/>
            <person name="Du Y."/>
            <person name="Sun X."/>
            <person name="Zhang S."/>
            <person name="Liu B."/>
            <person name="Cheng P."/>
            <person name="Jiang X."/>
            <person name="Li J."/>
            <person name="Fan D."/>
            <person name="Wang W."/>
            <person name="Fu W."/>
            <person name="Wang T."/>
            <person name="Wang B."/>
            <person name="Zhang J."/>
            <person name="Peng Z."/>
            <person name="Li Y."/>
            <person name="Li N."/>
            <person name="Wang J."/>
            <person name="Chen M."/>
            <person name="He Y."/>
            <person name="Tan F."/>
            <person name="Song X."/>
            <person name="Zheng Q."/>
            <person name="Huang R."/>
            <person name="Yang H."/>
            <person name="Du X."/>
            <person name="Chen L."/>
            <person name="Yang M."/>
            <person name="Gaffney P.M."/>
            <person name="Wang S."/>
            <person name="Luo L."/>
            <person name="She Z."/>
            <person name="Ming Y."/>
            <person name="Huang W."/>
            <person name="Zhang S."/>
            <person name="Huang B."/>
            <person name="Zhang Y."/>
            <person name="Qu T."/>
            <person name="Ni P."/>
            <person name="Miao G."/>
            <person name="Wang J."/>
            <person name="Wang Q."/>
            <person name="Steinberg C.E."/>
            <person name="Wang H."/>
            <person name="Li N."/>
            <person name="Qian L."/>
            <person name="Zhang G."/>
            <person name="Li Y."/>
            <person name="Yang H."/>
            <person name="Liu X."/>
            <person name="Wang J."/>
            <person name="Yin Y."/>
            <person name="Wang J."/>
        </authorList>
    </citation>
    <scope>NUCLEOTIDE SEQUENCE [LARGE SCALE GENOMIC DNA]</scope>
    <source>
        <strain evidence="3">05x7-T-G4-1.051#20</strain>
    </source>
</reference>
<organism evidence="3">
    <name type="scientific">Magallana gigas</name>
    <name type="common">Pacific oyster</name>
    <name type="synonym">Crassostrea gigas</name>
    <dbReference type="NCBI Taxonomy" id="29159"/>
    <lineage>
        <taxon>Eukaryota</taxon>
        <taxon>Metazoa</taxon>
        <taxon>Spiralia</taxon>
        <taxon>Lophotrochozoa</taxon>
        <taxon>Mollusca</taxon>
        <taxon>Bivalvia</taxon>
        <taxon>Autobranchia</taxon>
        <taxon>Pteriomorphia</taxon>
        <taxon>Ostreida</taxon>
        <taxon>Ostreoidea</taxon>
        <taxon>Ostreidae</taxon>
        <taxon>Magallana</taxon>
    </lineage>
</organism>